<name>A0A2P6MZ70_9EUKA</name>
<proteinExistence type="predicted"/>
<keyword evidence="2" id="KW-1185">Reference proteome</keyword>
<reference evidence="1 2" key="1">
    <citation type="journal article" date="2018" name="Genome Biol. Evol.">
        <title>Multiple Roots of Fruiting Body Formation in Amoebozoa.</title>
        <authorList>
            <person name="Hillmann F."/>
            <person name="Forbes G."/>
            <person name="Novohradska S."/>
            <person name="Ferling I."/>
            <person name="Riege K."/>
            <person name="Groth M."/>
            <person name="Westermann M."/>
            <person name="Marz M."/>
            <person name="Spaller T."/>
            <person name="Winckler T."/>
            <person name="Schaap P."/>
            <person name="Glockner G."/>
        </authorList>
    </citation>
    <scope>NUCLEOTIDE SEQUENCE [LARGE SCALE GENOMIC DNA]</scope>
    <source>
        <strain evidence="1 2">Jena</strain>
    </source>
</reference>
<comment type="caution">
    <text evidence="1">The sequence shown here is derived from an EMBL/GenBank/DDBJ whole genome shotgun (WGS) entry which is preliminary data.</text>
</comment>
<gene>
    <name evidence="1" type="ORF">PROFUN_14718</name>
</gene>
<accession>A0A2P6MZ70</accession>
<dbReference type="EMBL" id="MDYQ01000289">
    <property type="protein sequence ID" value="PRP76984.1"/>
    <property type="molecule type" value="Genomic_DNA"/>
</dbReference>
<sequence length="152" mass="16966">MVSTRLLFIVDLLNYRTSSIIGPHAEISLTVTYKNEEEGFIVPHSLSPLCSTRSRLIIPSLYRQENQLSRCYPSWNNWWPVFGLIYPSDDELQAVAADEANGCKVDNKGIVNHLCYFVSYLHISSTLQGLRVAVVIVLESAQCLGLCTSGSQ</sequence>
<dbReference type="Proteomes" id="UP000241769">
    <property type="component" value="Unassembled WGS sequence"/>
</dbReference>
<evidence type="ECO:0000313" key="1">
    <source>
        <dbReference type="EMBL" id="PRP76984.1"/>
    </source>
</evidence>
<protein>
    <submittedName>
        <fullName evidence="1">Uncharacterized protein</fullName>
    </submittedName>
</protein>
<dbReference type="InParanoid" id="A0A2P6MZ70"/>
<dbReference type="AlphaFoldDB" id="A0A2P6MZ70"/>
<evidence type="ECO:0000313" key="2">
    <source>
        <dbReference type="Proteomes" id="UP000241769"/>
    </source>
</evidence>
<organism evidence="1 2">
    <name type="scientific">Planoprotostelium fungivorum</name>
    <dbReference type="NCBI Taxonomy" id="1890364"/>
    <lineage>
        <taxon>Eukaryota</taxon>
        <taxon>Amoebozoa</taxon>
        <taxon>Evosea</taxon>
        <taxon>Variosea</taxon>
        <taxon>Cavosteliida</taxon>
        <taxon>Cavosteliaceae</taxon>
        <taxon>Planoprotostelium</taxon>
    </lineage>
</organism>